<dbReference type="Proteomes" id="UP000310477">
    <property type="component" value="Unassembled WGS sequence"/>
</dbReference>
<evidence type="ECO:0000313" key="1">
    <source>
        <dbReference type="EMBL" id="TKC03412.1"/>
    </source>
</evidence>
<dbReference type="InterPro" id="IPR007788">
    <property type="entry name" value="QCT"/>
</dbReference>
<dbReference type="OrthoDB" id="9783700at2"/>
<dbReference type="AlphaFoldDB" id="A0A4U1CBV7"/>
<accession>A0A4U1CBV7</accession>
<comment type="caution">
    <text evidence="1">The sequence shown here is derived from an EMBL/GenBank/DDBJ whole genome shotgun (WGS) entry which is preliminary data.</text>
</comment>
<dbReference type="Gene3D" id="2.130.10.10">
    <property type="entry name" value="YVTN repeat-like/Quinoprotein amine dehydrogenase"/>
    <property type="match status" value="1"/>
</dbReference>
<dbReference type="PANTHER" id="PTHR31270">
    <property type="entry name" value="GLUTAMINYL-PEPTIDE CYCLOTRANSFERASE"/>
    <property type="match status" value="1"/>
</dbReference>
<dbReference type="PROSITE" id="PS51257">
    <property type="entry name" value="PROKAR_LIPOPROTEIN"/>
    <property type="match status" value="1"/>
</dbReference>
<dbReference type="Pfam" id="PF05096">
    <property type="entry name" value="Glu_cyclase_2"/>
    <property type="match status" value="1"/>
</dbReference>
<name>A0A4U1CBV7_9SPHI</name>
<dbReference type="SUPFAM" id="SSF50969">
    <property type="entry name" value="YVTN repeat-like/Quinoprotein amine dehydrogenase"/>
    <property type="match status" value="1"/>
</dbReference>
<organism evidence="1 2">
    <name type="scientific">Pedobacter cryotolerans</name>
    <dbReference type="NCBI Taxonomy" id="2571270"/>
    <lineage>
        <taxon>Bacteria</taxon>
        <taxon>Pseudomonadati</taxon>
        <taxon>Bacteroidota</taxon>
        <taxon>Sphingobacteriia</taxon>
        <taxon>Sphingobacteriales</taxon>
        <taxon>Sphingobacteriaceae</taxon>
        <taxon>Pedobacter</taxon>
    </lineage>
</organism>
<evidence type="ECO:0000313" key="2">
    <source>
        <dbReference type="Proteomes" id="UP000310477"/>
    </source>
</evidence>
<dbReference type="InterPro" id="IPR013783">
    <property type="entry name" value="Ig-like_fold"/>
</dbReference>
<gene>
    <name evidence="1" type="ORF">FA045_02245</name>
</gene>
<keyword evidence="1" id="KW-0808">Transferase</keyword>
<sequence length="361" mass="40563">MHFGPHKKSFFSLWRNITCLVCLIVLLAACNDERTIINFSSPSQGDNINLGDNIKLKLDLTANVKLDSVAYFVDGKMIAKSTSTDSVLLKTANLPLGYRMVTAIVTQGDVKDTINTNIVLTTKRTPTKLKYKVVQTFPHDTSAYTQGLSYVDGKLLESTGENGSSQLRYVDIRSGNVLQKTDLDAQYFGEGSVKIGNKIIMLTWRENLGFVFDAKTFKQIGTFPYQQSREGWGLSFDGKNILRSDGTNRIWLMNANNYQEEGYIEVYNQNGTVESLNELEYINGKIYANVYLTNKIVIINPKNGEVEAEIDLTELVPKNFFKTSNDAQNNVLNGIAWDANGKRLFVTGKKWPKLYQIEIAQ</sequence>
<dbReference type="InterPro" id="IPR015943">
    <property type="entry name" value="WD40/YVTN_repeat-like_dom_sf"/>
</dbReference>
<dbReference type="GO" id="GO:0016603">
    <property type="term" value="F:glutaminyl-peptide cyclotransferase activity"/>
    <property type="evidence" value="ECO:0007669"/>
    <property type="project" value="InterPro"/>
</dbReference>
<protein>
    <submittedName>
        <fullName evidence="1">Glutaminyl-peptide cyclotransferase</fullName>
    </submittedName>
</protein>
<dbReference type="Gene3D" id="2.60.40.10">
    <property type="entry name" value="Immunoglobulins"/>
    <property type="match status" value="1"/>
</dbReference>
<proteinExistence type="predicted"/>
<dbReference type="InterPro" id="IPR011044">
    <property type="entry name" value="Quino_amine_DH_bsu"/>
</dbReference>
<reference evidence="1 2" key="1">
    <citation type="submission" date="2019-04" db="EMBL/GenBank/DDBJ databases">
        <title>Pedobacter sp. AR-2-6 sp. nov., isolated from Arctic soil.</title>
        <authorList>
            <person name="Dahal R.H."/>
            <person name="Kim D.-U."/>
        </authorList>
    </citation>
    <scope>NUCLEOTIDE SEQUENCE [LARGE SCALE GENOMIC DNA]</scope>
    <source>
        <strain evidence="1 2">AR-2-6</strain>
    </source>
</reference>
<dbReference type="PANTHER" id="PTHR31270:SF1">
    <property type="entry name" value="GLUTAMINYL-PEPTIDE CYCLOTRANSFERASE"/>
    <property type="match status" value="1"/>
</dbReference>
<dbReference type="EMBL" id="SWBO01000001">
    <property type="protein sequence ID" value="TKC03412.1"/>
    <property type="molecule type" value="Genomic_DNA"/>
</dbReference>
<keyword evidence="2" id="KW-1185">Reference proteome</keyword>